<accession>A0ABY9T4M6</accession>
<dbReference type="InterPro" id="IPR011990">
    <property type="entry name" value="TPR-like_helical_dom_sf"/>
</dbReference>
<dbReference type="GO" id="GO:0016757">
    <property type="term" value="F:glycosyltransferase activity"/>
    <property type="evidence" value="ECO:0007669"/>
    <property type="project" value="UniProtKB-KW"/>
</dbReference>
<name>A0ABY9T4M6_BREBE</name>
<dbReference type="EMBL" id="CP134050">
    <property type="protein sequence ID" value="WNC14459.1"/>
    <property type="molecule type" value="Genomic_DNA"/>
</dbReference>
<proteinExistence type="predicted"/>
<organism evidence="1 2">
    <name type="scientific">Brevibacillus brevis</name>
    <name type="common">Bacillus brevis</name>
    <dbReference type="NCBI Taxonomy" id="1393"/>
    <lineage>
        <taxon>Bacteria</taxon>
        <taxon>Bacillati</taxon>
        <taxon>Bacillota</taxon>
        <taxon>Bacilli</taxon>
        <taxon>Bacillales</taxon>
        <taxon>Paenibacillaceae</taxon>
        <taxon>Brevibacillus</taxon>
    </lineage>
</organism>
<dbReference type="Gene3D" id="3.40.50.2000">
    <property type="entry name" value="Glycogen Phosphorylase B"/>
    <property type="match status" value="1"/>
</dbReference>
<dbReference type="Proteomes" id="UP001256827">
    <property type="component" value="Chromosome"/>
</dbReference>
<dbReference type="EC" id="2.4.-.-" evidence="1"/>
<keyword evidence="2" id="KW-1185">Reference proteome</keyword>
<keyword evidence="1" id="KW-0808">Transferase</keyword>
<evidence type="ECO:0000313" key="1">
    <source>
        <dbReference type="EMBL" id="WNC14459.1"/>
    </source>
</evidence>
<reference evidence="1 2" key="1">
    <citation type="submission" date="2023-09" db="EMBL/GenBank/DDBJ databases">
        <title>Complete Genome and Methylome dissection of Bacillus brevis NEB573 original source of BbsI restriction endonuclease.</title>
        <authorList>
            <person name="Fomenkov A."/>
            <person name="Roberts R.D."/>
        </authorList>
    </citation>
    <scope>NUCLEOTIDE SEQUENCE [LARGE SCALE GENOMIC DNA]</scope>
    <source>
        <strain evidence="1 2">NEB573</strain>
    </source>
</reference>
<dbReference type="SUPFAM" id="SSF48452">
    <property type="entry name" value="TPR-like"/>
    <property type="match status" value="1"/>
</dbReference>
<sequence>MNTINEIELYKEHFKSGLLGLIKNKEFEKALSLMEEYETSIKNDVDILNMKSIVLIEQNQLETAEQLLWRCIELGDQNGDTLFNLAYLYERKGETATAGNLYRTLYSQSKDEQEKKEIESILFKLGCNISEKKMRFVLLSSCPWGKMLQRPHHMARALMRQGFNVDYIQPPVVVRDDVEEANVSTNDLLVISRENLRKHGLVNIYTPILYFKQDIFQLGNYREILQEILDTSSNEEIVFLCYFPSQITTINKLSGNFKVIYECVDDHGDIEHSFWSSKIDRHYETELVERANLITTTSSALYLSKSLHNDRVILSKNAVNIDDFSHVDMNVIPDDIKNIPHPRVCYVGAVESWFDEDLFYHLVRSNRNKSFVVIGPVKEGMLAEKEENLFVLGIKEHSQLKNYLQNMRVGIIPFKDDLDLIVNCDPIKMYEYVLSGLPVVATNMPELAYNIDFIRISDNLDSFNGHLNELIDRKISNAEIGQFIKENTWDTRARHLITEITTQNQLQNREKVRSELRENWKEVLLKQESPIIEALIALSYGTEDSRQFYELIQKAYRKSKLPFIFKNYVFASVLTNNLFSPEDVQFDENINQIDKEEFLFLHYNGLEEFLRIWHLTISAQYQSLIYYIKALKNIDSYDYGIGNYYVSIGRVEEATSIFLELVQRNKVFQESPLIRQILGENMVELRTNET</sequence>
<protein>
    <submittedName>
        <fullName evidence="1">Glycosyltransferase</fullName>
        <ecNumber evidence="1">2.4.-.-</ecNumber>
    </submittedName>
</protein>
<evidence type="ECO:0000313" key="2">
    <source>
        <dbReference type="Proteomes" id="UP001256827"/>
    </source>
</evidence>
<dbReference type="RefSeq" id="WP_310766564.1">
    <property type="nucleotide sequence ID" value="NZ_CP134050.1"/>
</dbReference>
<dbReference type="Gene3D" id="1.25.40.10">
    <property type="entry name" value="Tetratricopeptide repeat domain"/>
    <property type="match status" value="1"/>
</dbReference>
<dbReference type="SUPFAM" id="SSF53756">
    <property type="entry name" value="UDP-Glycosyltransferase/glycogen phosphorylase"/>
    <property type="match status" value="1"/>
</dbReference>
<keyword evidence="1" id="KW-0328">Glycosyltransferase</keyword>
<gene>
    <name evidence="1" type="ORF">RGB73_27980</name>
</gene>